<evidence type="ECO:0000313" key="2">
    <source>
        <dbReference type="Proteomes" id="UP000245639"/>
    </source>
</evidence>
<gene>
    <name evidence="1" type="ORF">C8D89_10926</name>
</gene>
<dbReference type="Proteomes" id="UP000245639">
    <property type="component" value="Unassembled WGS sequence"/>
</dbReference>
<dbReference type="InterPro" id="IPR021527">
    <property type="entry name" value="DUF2795"/>
</dbReference>
<dbReference type="AlphaFoldDB" id="A0A2U1F7I0"/>
<organism evidence="1 2">
    <name type="scientific">Actinomycetospora cinnamomea</name>
    <dbReference type="NCBI Taxonomy" id="663609"/>
    <lineage>
        <taxon>Bacteria</taxon>
        <taxon>Bacillati</taxon>
        <taxon>Actinomycetota</taxon>
        <taxon>Actinomycetes</taxon>
        <taxon>Pseudonocardiales</taxon>
        <taxon>Pseudonocardiaceae</taxon>
        <taxon>Actinomycetospora</taxon>
    </lineage>
</organism>
<proteinExistence type="predicted"/>
<dbReference type="RefSeq" id="WP_165825758.1">
    <property type="nucleotide sequence ID" value="NZ_QEKW01000009.1"/>
</dbReference>
<dbReference type="EMBL" id="QEKW01000009">
    <property type="protein sequence ID" value="PVZ08143.1"/>
    <property type="molecule type" value="Genomic_DNA"/>
</dbReference>
<dbReference type="Pfam" id="PF11387">
    <property type="entry name" value="DUF2795"/>
    <property type="match status" value="1"/>
</dbReference>
<comment type="caution">
    <text evidence="1">The sequence shown here is derived from an EMBL/GenBank/DDBJ whole genome shotgun (WGS) entry which is preliminary data.</text>
</comment>
<sequence>MADAREDLVRIALEGMRFPAGHHEVMTYATDRGGIEPDVLDALGTLPSRAFSGPDDVVISLPDRT</sequence>
<protein>
    <submittedName>
        <fullName evidence="1">Uncharacterized protein DUF2795</fullName>
    </submittedName>
</protein>
<name>A0A2U1F7I0_9PSEU</name>
<keyword evidence="2" id="KW-1185">Reference proteome</keyword>
<evidence type="ECO:0000313" key="1">
    <source>
        <dbReference type="EMBL" id="PVZ08143.1"/>
    </source>
</evidence>
<reference evidence="1 2" key="1">
    <citation type="submission" date="2018-04" db="EMBL/GenBank/DDBJ databases">
        <title>Genomic Encyclopedia of Type Strains, Phase IV (KMG-IV): sequencing the most valuable type-strain genomes for metagenomic binning, comparative biology and taxonomic classification.</title>
        <authorList>
            <person name="Goeker M."/>
        </authorList>
    </citation>
    <scope>NUCLEOTIDE SEQUENCE [LARGE SCALE GENOMIC DNA]</scope>
    <source>
        <strain evidence="1 2">DSM 45771</strain>
    </source>
</reference>
<accession>A0A2U1F7I0</accession>